<sequence length="429" mass="45837">MAPFGVNIVPPGSQGQPYKGGHTPGLSESHGRTSPQPSMGNDGGAPSEDEVTQLVKDHKELREKYNKVKKYYFEKEDQVKQLQNSLAHQKLSLSKTSLDDNEYATRFNRLDGLIAQLAFSIRKSWKIIPAWLAPVVNKDAVATGKQEMTAVGRACITCYLIDELFEKYFHPDLDLPFSASLKTIQNNIVNFAPACTNLEEEDALRSKVINWRLTTLEGLQEMLKSPHAPDYRDTLARALASGLVASLAQYMVDPPPPDLEGGVHMIVELAVSIAGNLPLESRDVAIWYPAPGATIAPEVMKIETGIPALAVSVSASEDAADRASVRSTGSGGGEGKDGASPAEEPPLPEKKRGMFSGIMGGGGGKKGGQQQQSRQQGSGNGSQSSLSQPPGSATGGKEDAAPPRVRFATFLSVQVKGKSVLVKAPVYST</sequence>
<evidence type="ECO:0000313" key="2">
    <source>
        <dbReference type="EMBL" id="KAF2229419.1"/>
    </source>
</evidence>
<gene>
    <name evidence="2" type="ORF">EV356DRAFT_455840</name>
</gene>
<reference evidence="2" key="1">
    <citation type="journal article" date="2020" name="Stud. Mycol.">
        <title>101 Dothideomycetes genomes: a test case for predicting lifestyles and emergence of pathogens.</title>
        <authorList>
            <person name="Haridas S."/>
            <person name="Albert R."/>
            <person name="Binder M."/>
            <person name="Bloem J."/>
            <person name="Labutti K."/>
            <person name="Salamov A."/>
            <person name="Andreopoulos B."/>
            <person name="Baker S."/>
            <person name="Barry K."/>
            <person name="Bills G."/>
            <person name="Bluhm B."/>
            <person name="Cannon C."/>
            <person name="Castanera R."/>
            <person name="Culley D."/>
            <person name="Daum C."/>
            <person name="Ezra D."/>
            <person name="Gonzalez J."/>
            <person name="Henrissat B."/>
            <person name="Kuo A."/>
            <person name="Liang C."/>
            <person name="Lipzen A."/>
            <person name="Lutzoni F."/>
            <person name="Magnuson J."/>
            <person name="Mondo S."/>
            <person name="Nolan M."/>
            <person name="Ohm R."/>
            <person name="Pangilinan J."/>
            <person name="Park H.-J."/>
            <person name="Ramirez L."/>
            <person name="Alfaro M."/>
            <person name="Sun H."/>
            <person name="Tritt A."/>
            <person name="Yoshinaga Y."/>
            <person name="Zwiers L.-H."/>
            <person name="Turgeon B."/>
            <person name="Goodwin S."/>
            <person name="Spatafora J."/>
            <person name="Crous P."/>
            <person name="Grigoriev I."/>
        </authorList>
    </citation>
    <scope>NUCLEOTIDE SEQUENCE</scope>
    <source>
        <strain evidence="2">Tuck. ex Michener</strain>
    </source>
</reference>
<feature type="region of interest" description="Disordered" evidence="1">
    <location>
        <begin position="315"/>
        <end position="401"/>
    </location>
</feature>
<dbReference type="AlphaFoldDB" id="A0A6A6GUW9"/>
<dbReference type="OrthoDB" id="4155914at2759"/>
<evidence type="ECO:0000256" key="1">
    <source>
        <dbReference type="SAM" id="MobiDB-lite"/>
    </source>
</evidence>
<name>A0A6A6GUW9_VIRVR</name>
<feature type="compositionally biased region" description="Gly residues" evidence="1">
    <location>
        <begin position="358"/>
        <end position="367"/>
    </location>
</feature>
<proteinExistence type="predicted"/>
<feature type="region of interest" description="Disordered" evidence="1">
    <location>
        <begin position="1"/>
        <end position="50"/>
    </location>
</feature>
<dbReference type="EMBL" id="ML991864">
    <property type="protein sequence ID" value="KAF2229419.1"/>
    <property type="molecule type" value="Genomic_DNA"/>
</dbReference>
<accession>A0A6A6GUW9</accession>
<organism evidence="2 3">
    <name type="scientific">Viridothelium virens</name>
    <name type="common">Speckled blister lichen</name>
    <name type="synonym">Trypethelium virens</name>
    <dbReference type="NCBI Taxonomy" id="1048519"/>
    <lineage>
        <taxon>Eukaryota</taxon>
        <taxon>Fungi</taxon>
        <taxon>Dikarya</taxon>
        <taxon>Ascomycota</taxon>
        <taxon>Pezizomycotina</taxon>
        <taxon>Dothideomycetes</taxon>
        <taxon>Dothideomycetes incertae sedis</taxon>
        <taxon>Trypetheliales</taxon>
        <taxon>Trypetheliaceae</taxon>
        <taxon>Viridothelium</taxon>
    </lineage>
</organism>
<evidence type="ECO:0000313" key="3">
    <source>
        <dbReference type="Proteomes" id="UP000800092"/>
    </source>
</evidence>
<feature type="compositionally biased region" description="Low complexity" evidence="1">
    <location>
        <begin position="368"/>
        <end position="392"/>
    </location>
</feature>
<keyword evidence="3" id="KW-1185">Reference proteome</keyword>
<protein>
    <submittedName>
        <fullName evidence="2">Uncharacterized protein</fullName>
    </submittedName>
</protein>
<dbReference type="Proteomes" id="UP000800092">
    <property type="component" value="Unassembled WGS sequence"/>
</dbReference>